<evidence type="ECO:0000313" key="2">
    <source>
        <dbReference type="EMBL" id="CDS11775.1"/>
    </source>
</evidence>
<dbReference type="CDD" id="cd10527">
    <property type="entry name" value="SET_LSMT"/>
    <property type="match status" value="1"/>
</dbReference>
<name>A0A077WWY4_9FUNG</name>
<dbReference type="InterPro" id="IPR050600">
    <property type="entry name" value="SETD3_SETD6_MTase"/>
</dbReference>
<dbReference type="PANTHER" id="PTHR13271">
    <property type="entry name" value="UNCHARACTERIZED PUTATIVE METHYLTRANSFERASE"/>
    <property type="match status" value="1"/>
</dbReference>
<dbReference type="SUPFAM" id="SSF82199">
    <property type="entry name" value="SET domain"/>
    <property type="match status" value="1"/>
</dbReference>
<protein>
    <recommendedName>
        <fullName evidence="3">SET domain-containing protein</fullName>
    </recommendedName>
</protein>
<evidence type="ECO:0008006" key="3">
    <source>
        <dbReference type="Google" id="ProtNLM"/>
    </source>
</evidence>
<feature type="region of interest" description="Disordered" evidence="1">
    <location>
        <begin position="235"/>
        <end position="265"/>
    </location>
</feature>
<dbReference type="GO" id="GO:0016279">
    <property type="term" value="F:protein-lysine N-methyltransferase activity"/>
    <property type="evidence" value="ECO:0007669"/>
    <property type="project" value="TreeGrafter"/>
</dbReference>
<dbReference type="EMBL" id="LK023346">
    <property type="protein sequence ID" value="CDS11775.1"/>
    <property type="molecule type" value="Genomic_DNA"/>
</dbReference>
<proteinExistence type="predicted"/>
<organism evidence="2">
    <name type="scientific">Lichtheimia ramosa</name>
    <dbReference type="NCBI Taxonomy" id="688394"/>
    <lineage>
        <taxon>Eukaryota</taxon>
        <taxon>Fungi</taxon>
        <taxon>Fungi incertae sedis</taxon>
        <taxon>Mucoromycota</taxon>
        <taxon>Mucoromycotina</taxon>
        <taxon>Mucoromycetes</taxon>
        <taxon>Mucorales</taxon>
        <taxon>Lichtheimiaceae</taxon>
        <taxon>Lichtheimia</taxon>
    </lineage>
</organism>
<accession>A0A077WWY4</accession>
<gene>
    <name evidence="2" type="ORF">LRAMOSA04038</name>
</gene>
<sequence length="601" mass="70265">MSENNATMDPLLKWFEDNGVTWDKDFVQVQPTSNNSDQTCMTHACYAVKDCQKGQVIAKIPRSALLSSKTTAIAGELEQEYLQSRLPECMLAFAFMYELRTDESPWKGYVESLPTDIKTPYSWKGKDQKWLHGTEADHLHKSYRQYLYTTNRYMQGLFPGASTKYCSNVILVRSHMFPVDYDYSDYALVPFMDLLMTHDGMHKGQARLYLNGADVYQDLGESQNADDHSGSIVVKKEDHQQHQQSSCSSVVKKEEDHHHHQQSSCSYDPCTIVVKKEELEENVGLLDDLEALEEAGVNFYDQHSSDEQKDFYEVVLTRSVKQGEMIRYDYRPPQSSSSMLVRHGFCYPDTGVEYESFSVTRDMIFATCVNVVQYVMHGKQPMTLDAAKRASDHVQERFQFYCDYYRYLSFAFTRDYNIIVGIFNTSLIHRLEKIHDRYWAYNGRYENDLLLLLHIVFANDALFSSYQANIFAAIRDLRKNLALINDQASYCDGFSRKRVRRDPQVEQLQRLVYTACRDLSYSRRACYEKEDNHSWTPPEVDEYQRQYEQLNPQQYYALTCRINEKRAIQRSIQHYEHQRRVCLEDDDVVVFSSNKKSRTKD</sequence>
<dbReference type="GO" id="GO:0005634">
    <property type="term" value="C:nucleus"/>
    <property type="evidence" value="ECO:0007669"/>
    <property type="project" value="TreeGrafter"/>
</dbReference>
<dbReference type="InterPro" id="IPR046341">
    <property type="entry name" value="SET_dom_sf"/>
</dbReference>
<dbReference type="AlphaFoldDB" id="A0A077WWY4"/>
<dbReference type="OrthoDB" id="441812at2759"/>
<evidence type="ECO:0000256" key="1">
    <source>
        <dbReference type="SAM" id="MobiDB-lite"/>
    </source>
</evidence>
<dbReference type="Gene3D" id="3.90.1410.10">
    <property type="entry name" value="set domain protein methyltransferase, domain 1"/>
    <property type="match status" value="1"/>
</dbReference>
<dbReference type="PANTHER" id="PTHR13271:SF34">
    <property type="entry name" value="N-LYSINE METHYLTRANSFERASE SETD6"/>
    <property type="match status" value="1"/>
</dbReference>
<reference evidence="2" key="1">
    <citation type="journal article" date="2014" name="Genome Announc.">
        <title>De novo whole-genome sequence and genome annotation of Lichtheimia ramosa.</title>
        <authorList>
            <person name="Linde J."/>
            <person name="Schwartze V."/>
            <person name="Binder U."/>
            <person name="Lass-Florl C."/>
            <person name="Voigt K."/>
            <person name="Horn F."/>
        </authorList>
    </citation>
    <scope>NUCLEOTIDE SEQUENCE</scope>
    <source>
        <strain evidence="2">JMRC FSU:6197</strain>
    </source>
</reference>